<dbReference type="InterPro" id="IPR019734">
    <property type="entry name" value="TPR_rpt"/>
</dbReference>
<dbReference type="SUPFAM" id="SSF48452">
    <property type="entry name" value="TPR-like"/>
    <property type="match status" value="1"/>
</dbReference>
<protein>
    <recommendedName>
        <fullName evidence="7">Tetratricopeptide repeat protein</fullName>
    </recommendedName>
</protein>
<keyword evidence="4" id="KW-0732">Signal</keyword>
<dbReference type="PROSITE" id="PS51257">
    <property type="entry name" value="PROKAR_LIPOPROTEIN"/>
    <property type="match status" value="1"/>
</dbReference>
<dbReference type="Pfam" id="PF13432">
    <property type="entry name" value="TPR_16"/>
    <property type="match status" value="1"/>
</dbReference>
<dbReference type="Gene3D" id="1.25.40.10">
    <property type="entry name" value="Tetratricopeptide repeat domain"/>
    <property type="match status" value="1"/>
</dbReference>
<feature type="signal peptide" evidence="4">
    <location>
        <begin position="1"/>
        <end position="25"/>
    </location>
</feature>
<dbReference type="PROSITE" id="PS50005">
    <property type="entry name" value="TPR"/>
    <property type="match status" value="2"/>
</dbReference>
<evidence type="ECO:0000313" key="6">
    <source>
        <dbReference type="Proteomes" id="UP000239388"/>
    </source>
</evidence>
<dbReference type="PANTHER" id="PTHR44809:SF1">
    <property type="entry name" value="PROTEIN O-MANNOSYL-TRANSFERASE TMTC1"/>
    <property type="match status" value="1"/>
</dbReference>
<evidence type="ECO:0008006" key="7">
    <source>
        <dbReference type="Google" id="ProtNLM"/>
    </source>
</evidence>
<dbReference type="RefSeq" id="WP_105357666.1">
    <property type="nucleotide sequence ID" value="NZ_PUIB01000023.1"/>
</dbReference>
<dbReference type="GO" id="GO:0042802">
    <property type="term" value="F:identical protein binding"/>
    <property type="evidence" value="ECO:0007669"/>
    <property type="project" value="InterPro"/>
</dbReference>
<dbReference type="Pfam" id="PF07721">
    <property type="entry name" value="TPR_4"/>
    <property type="match status" value="1"/>
</dbReference>
<evidence type="ECO:0000256" key="4">
    <source>
        <dbReference type="SAM" id="SignalP"/>
    </source>
</evidence>
<comment type="caution">
    <text evidence="5">The sequence shown here is derived from an EMBL/GenBank/DDBJ whole genome shotgun (WGS) entry which is preliminary data.</text>
</comment>
<dbReference type="EMBL" id="PUIB01000023">
    <property type="protein sequence ID" value="PQO28990.1"/>
    <property type="molecule type" value="Genomic_DNA"/>
</dbReference>
<dbReference type="InterPro" id="IPR052943">
    <property type="entry name" value="TMTC_O-mannosyl-trnsfr"/>
</dbReference>
<organism evidence="5 6">
    <name type="scientific">Blastopirellula marina</name>
    <dbReference type="NCBI Taxonomy" id="124"/>
    <lineage>
        <taxon>Bacteria</taxon>
        <taxon>Pseudomonadati</taxon>
        <taxon>Planctomycetota</taxon>
        <taxon>Planctomycetia</taxon>
        <taxon>Pirellulales</taxon>
        <taxon>Pirellulaceae</taxon>
        <taxon>Blastopirellula</taxon>
    </lineage>
</organism>
<evidence type="ECO:0000256" key="2">
    <source>
        <dbReference type="ARBA" id="ARBA00022803"/>
    </source>
</evidence>
<dbReference type="InterPro" id="IPR013105">
    <property type="entry name" value="TPR_2"/>
</dbReference>
<sequence>MMNQLTRHAVLTLSALALFSVGCSSIPLKSPFGGKPTTSLGESTLPPQDAAKVCVSTAKQLHERGDLAQAAAMLERGRALAPKGYDYSRHLASLYSDLDAAKAETEYQASLAQSPSDADLWNDYGYFQYRQNRFADAEKSYARALELDPQHEKANMNLAVNLVSQNRLPEAFTRFENSVGPAAAHQNIGVLLAKQGRRDEARVAFGNALQITPNSQVATAFLKAMDNPPTDASSEISLTSFGSK</sequence>
<accession>A0A2S8FA45</accession>
<proteinExistence type="predicted"/>
<evidence type="ECO:0000313" key="5">
    <source>
        <dbReference type="EMBL" id="PQO28990.1"/>
    </source>
</evidence>
<dbReference type="Pfam" id="PF07719">
    <property type="entry name" value="TPR_2"/>
    <property type="match status" value="1"/>
</dbReference>
<dbReference type="OrthoDB" id="291443at2"/>
<reference evidence="5 6" key="1">
    <citation type="submission" date="2018-02" db="EMBL/GenBank/DDBJ databases">
        <title>Comparative genomes isolates from brazilian mangrove.</title>
        <authorList>
            <person name="Araujo J.E."/>
            <person name="Taketani R.G."/>
            <person name="Silva M.C.P."/>
            <person name="Loureco M.V."/>
            <person name="Andreote F.D."/>
        </authorList>
    </citation>
    <scope>NUCLEOTIDE SEQUENCE [LARGE SCALE GENOMIC DNA]</scope>
    <source>
        <strain evidence="5 6">NAP PRIS-MGV</strain>
    </source>
</reference>
<keyword evidence="1" id="KW-0677">Repeat</keyword>
<dbReference type="SMART" id="SM00028">
    <property type="entry name" value="TPR"/>
    <property type="match status" value="3"/>
</dbReference>
<dbReference type="AlphaFoldDB" id="A0A2S8FA45"/>
<feature type="chain" id="PRO_5015584116" description="Tetratricopeptide repeat protein" evidence="4">
    <location>
        <begin position="26"/>
        <end position="244"/>
    </location>
</feature>
<evidence type="ECO:0000256" key="3">
    <source>
        <dbReference type="PROSITE-ProRule" id="PRU00339"/>
    </source>
</evidence>
<dbReference type="InterPro" id="IPR011717">
    <property type="entry name" value="TPR-4"/>
</dbReference>
<feature type="repeat" description="TPR" evidence="3">
    <location>
        <begin position="182"/>
        <end position="215"/>
    </location>
</feature>
<evidence type="ECO:0000256" key="1">
    <source>
        <dbReference type="ARBA" id="ARBA00022737"/>
    </source>
</evidence>
<dbReference type="InterPro" id="IPR011990">
    <property type="entry name" value="TPR-like_helical_dom_sf"/>
</dbReference>
<feature type="repeat" description="TPR" evidence="3">
    <location>
        <begin position="118"/>
        <end position="151"/>
    </location>
</feature>
<dbReference type="Proteomes" id="UP000239388">
    <property type="component" value="Unassembled WGS sequence"/>
</dbReference>
<keyword evidence="2 3" id="KW-0802">TPR repeat</keyword>
<gene>
    <name evidence="5" type="ORF">C5Y98_22530</name>
</gene>
<name>A0A2S8FA45_9BACT</name>
<dbReference type="PANTHER" id="PTHR44809">
    <property type="match status" value="1"/>
</dbReference>